<comment type="caution">
    <text evidence="1">The sequence shown here is derived from an EMBL/GenBank/DDBJ whole genome shotgun (WGS) entry which is preliminary data.</text>
</comment>
<protein>
    <submittedName>
        <fullName evidence="1">Uncharacterized protein</fullName>
    </submittedName>
</protein>
<gene>
    <name evidence="1" type="ORF">LEP1GSC151_4693</name>
</gene>
<accession>M3FZM6</accession>
<evidence type="ECO:0000313" key="2">
    <source>
        <dbReference type="Proteomes" id="UP000011776"/>
    </source>
</evidence>
<dbReference type="Proteomes" id="UP000011776">
    <property type="component" value="Unassembled WGS sequence"/>
</dbReference>
<proteinExistence type="predicted"/>
<name>M3FZM6_LEPIR</name>
<reference evidence="1 2" key="1">
    <citation type="submission" date="2013-02" db="EMBL/GenBank/DDBJ databases">
        <authorList>
            <person name="Harkins D.M."/>
            <person name="Durkin A.S."/>
            <person name="Brinkac L.M."/>
            <person name="Haft D.H."/>
            <person name="Selengut J.D."/>
            <person name="Sanka R."/>
            <person name="DePew J."/>
            <person name="Purushe J."/>
            <person name="Tulsiani S.M."/>
            <person name="Graham G.C."/>
            <person name="Burns M.-A."/>
            <person name="Dohnt M.F."/>
            <person name="Smythe L.D."/>
            <person name="McKay D.B."/>
            <person name="Craig S.B."/>
            <person name="Vinetz J.M."/>
            <person name="Sutton G.G."/>
            <person name="Nierman W.C."/>
            <person name="Fouts D.E."/>
        </authorList>
    </citation>
    <scope>NUCLEOTIDE SEQUENCE [LARGE SCALE GENOMIC DNA]</scope>
    <source>
        <strain evidence="1 2">LT2186</strain>
    </source>
</reference>
<dbReference type="AntiFam" id="ANF00049">
    <property type="entry name" value="Contained within insertion sequence ISlin1"/>
</dbReference>
<organism evidence="1 2">
    <name type="scientific">Leptospira interrogans serovar Grippotyphosa str. LT2186</name>
    <dbReference type="NCBI Taxonomy" id="1001599"/>
    <lineage>
        <taxon>Bacteria</taxon>
        <taxon>Pseudomonadati</taxon>
        <taxon>Spirochaetota</taxon>
        <taxon>Spirochaetia</taxon>
        <taxon>Leptospirales</taxon>
        <taxon>Leptospiraceae</taxon>
        <taxon>Leptospira</taxon>
    </lineage>
</organism>
<dbReference type="EMBL" id="AFME02000040">
    <property type="protein sequence ID" value="EMG13064.1"/>
    <property type="molecule type" value="Genomic_DNA"/>
</dbReference>
<dbReference type="BioCyc" id="LINT1001599:G11K9-2942-MONOMER"/>
<dbReference type="AlphaFoldDB" id="M3FZM6"/>
<evidence type="ECO:0000313" key="1">
    <source>
        <dbReference type="EMBL" id="EMG13064.1"/>
    </source>
</evidence>
<sequence length="135" mass="15461">MDRRSGLKKAHFSSVPTRMSLFTCKKVCFSDREKFSEPPPRPKIGKTQHNAFLWVALENSAQRFPMGRVGKLSTTLSYGSRWKTQHNALYESRWKTQHNALYESRCGVGYGSLNDPCSMSFFTGYEYIITFISSA</sequence>